<dbReference type="AlphaFoldDB" id="A0AAQ3JKR6"/>
<name>A0AAQ3JKR6_9LILI</name>
<dbReference type="GO" id="GO:0003723">
    <property type="term" value="F:RNA binding"/>
    <property type="evidence" value="ECO:0007669"/>
    <property type="project" value="UniProtKB-UniRule"/>
</dbReference>
<dbReference type="InterPro" id="IPR000504">
    <property type="entry name" value="RRM_dom"/>
</dbReference>
<dbReference type="Proteomes" id="UP001327560">
    <property type="component" value="Chromosome 1"/>
</dbReference>
<dbReference type="Pfam" id="PF00076">
    <property type="entry name" value="RRM_1"/>
    <property type="match status" value="2"/>
</dbReference>
<dbReference type="PANTHER" id="PTHR32343:SF22">
    <property type="entry name" value="LD29830P"/>
    <property type="match status" value="1"/>
</dbReference>
<reference evidence="4 5" key="1">
    <citation type="submission" date="2023-10" db="EMBL/GenBank/DDBJ databases">
        <title>Chromosome-scale genome assembly provides insights into flower coloration mechanisms of Canna indica.</title>
        <authorList>
            <person name="Li C."/>
        </authorList>
    </citation>
    <scope>NUCLEOTIDE SEQUENCE [LARGE SCALE GENOMIC DNA]</scope>
    <source>
        <tissue evidence="4">Flower</tissue>
    </source>
</reference>
<gene>
    <name evidence="4" type="ORF">Cni_G00194</name>
</gene>
<sequence>MLAEEMADSNNVSGDRACPSPSPSASSSKSPEPEESVVAELAEKFSKLDPSAKEFIPVRRGPSLSSKGKLPADAVQFMTTRNLIGGGSYDADNRGSSSNQQYRRRNRGGHGWVGNITGRHRVQDNYDTTKRTIYVSQIDHFVSEEEIAAFFSRCGRVEDCRICGDPYSELRFAFVEFANRYGASAALNLNGIVPWSRPLKILPSRTSISPVNTSFIPRSAGEREKCVKTIYVNNIDKKVSLQELKFFFSSSCGEIARMRLLPGPANALISIAFIEFIEAQSAIIALERSGMALGDHPIRVSPSKTTVKFPDYMNN</sequence>
<dbReference type="EMBL" id="CP136890">
    <property type="protein sequence ID" value="WOK91503.1"/>
    <property type="molecule type" value="Genomic_DNA"/>
</dbReference>
<feature type="region of interest" description="Disordered" evidence="2">
    <location>
        <begin position="86"/>
        <end position="113"/>
    </location>
</feature>
<evidence type="ECO:0000259" key="3">
    <source>
        <dbReference type="PROSITE" id="PS50102"/>
    </source>
</evidence>
<accession>A0AAQ3JKR6</accession>
<evidence type="ECO:0000256" key="2">
    <source>
        <dbReference type="SAM" id="MobiDB-lite"/>
    </source>
</evidence>
<dbReference type="Gene3D" id="3.30.70.330">
    <property type="match status" value="2"/>
</dbReference>
<protein>
    <submittedName>
        <fullName evidence="4">Polyadenylate-binding protein-interacting protein 9-like</fullName>
    </submittedName>
</protein>
<dbReference type="PROSITE" id="PS50102">
    <property type="entry name" value="RRM"/>
    <property type="match status" value="2"/>
</dbReference>
<evidence type="ECO:0000313" key="5">
    <source>
        <dbReference type="Proteomes" id="UP001327560"/>
    </source>
</evidence>
<dbReference type="InterPro" id="IPR035979">
    <property type="entry name" value="RBD_domain_sf"/>
</dbReference>
<feature type="region of interest" description="Disordered" evidence="2">
    <location>
        <begin position="1"/>
        <end position="43"/>
    </location>
</feature>
<dbReference type="SMART" id="SM00360">
    <property type="entry name" value="RRM"/>
    <property type="match status" value="2"/>
</dbReference>
<evidence type="ECO:0000313" key="4">
    <source>
        <dbReference type="EMBL" id="WOK91503.1"/>
    </source>
</evidence>
<keyword evidence="1" id="KW-0694">RNA-binding</keyword>
<dbReference type="PANTHER" id="PTHR32343">
    <property type="entry name" value="SERINE/ARGININE-RICH SPLICING FACTOR"/>
    <property type="match status" value="1"/>
</dbReference>
<proteinExistence type="predicted"/>
<organism evidence="4 5">
    <name type="scientific">Canna indica</name>
    <name type="common">Indian-shot</name>
    <dbReference type="NCBI Taxonomy" id="4628"/>
    <lineage>
        <taxon>Eukaryota</taxon>
        <taxon>Viridiplantae</taxon>
        <taxon>Streptophyta</taxon>
        <taxon>Embryophyta</taxon>
        <taxon>Tracheophyta</taxon>
        <taxon>Spermatophyta</taxon>
        <taxon>Magnoliopsida</taxon>
        <taxon>Liliopsida</taxon>
        <taxon>Zingiberales</taxon>
        <taxon>Cannaceae</taxon>
        <taxon>Canna</taxon>
    </lineage>
</organism>
<feature type="domain" description="RRM" evidence="3">
    <location>
        <begin position="131"/>
        <end position="206"/>
    </location>
</feature>
<dbReference type="InterPro" id="IPR012677">
    <property type="entry name" value="Nucleotide-bd_a/b_plait_sf"/>
</dbReference>
<feature type="compositionally biased region" description="Low complexity" evidence="2">
    <location>
        <begin position="23"/>
        <end position="40"/>
    </location>
</feature>
<feature type="domain" description="RRM" evidence="3">
    <location>
        <begin position="228"/>
        <end position="305"/>
    </location>
</feature>
<keyword evidence="5" id="KW-1185">Reference proteome</keyword>
<dbReference type="SUPFAM" id="SSF54928">
    <property type="entry name" value="RNA-binding domain, RBD"/>
    <property type="match status" value="2"/>
</dbReference>
<evidence type="ECO:0000256" key="1">
    <source>
        <dbReference type="PROSITE-ProRule" id="PRU00176"/>
    </source>
</evidence>